<evidence type="ECO:0000256" key="5">
    <source>
        <dbReference type="PIRSR" id="PIRSR619791-2"/>
    </source>
</evidence>
<dbReference type="PANTHER" id="PTHR11475:SF106">
    <property type="entry name" value="CURLY SU"/>
    <property type="match status" value="1"/>
</dbReference>
<dbReference type="Pfam" id="PF03098">
    <property type="entry name" value="An_peroxidase"/>
    <property type="match status" value="1"/>
</dbReference>
<keyword evidence="2" id="KW-0964">Secreted</keyword>
<accession>A0A7M7IXL1</accession>
<dbReference type="SUPFAM" id="SSF48113">
    <property type="entry name" value="Heme-dependent peroxidases"/>
    <property type="match status" value="1"/>
</dbReference>
<dbReference type="GO" id="GO:0046872">
    <property type="term" value="F:metal ion binding"/>
    <property type="evidence" value="ECO:0007669"/>
    <property type="project" value="UniProtKB-KW"/>
</dbReference>
<dbReference type="FunFam" id="1.10.640.10:FF:000003">
    <property type="entry name" value="chorion peroxidase"/>
    <property type="match status" value="1"/>
</dbReference>
<evidence type="ECO:0008006" key="9">
    <source>
        <dbReference type="Google" id="ProtNLM"/>
    </source>
</evidence>
<evidence type="ECO:0000313" key="8">
    <source>
        <dbReference type="Proteomes" id="UP000594260"/>
    </source>
</evidence>
<dbReference type="EnsemblMetazoa" id="XM_022787851">
    <property type="protein sequence ID" value="XP_022643586"/>
    <property type="gene ID" value="LOC111242907"/>
</dbReference>
<dbReference type="PROSITE" id="PS50292">
    <property type="entry name" value="PEROXIDASE_3"/>
    <property type="match status" value="1"/>
</dbReference>
<feature type="binding site" description="axial binding residue" evidence="5">
    <location>
        <position position="535"/>
    </location>
    <ligand>
        <name>heme b</name>
        <dbReference type="ChEBI" id="CHEBI:60344"/>
    </ligand>
    <ligandPart>
        <name>Fe</name>
        <dbReference type="ChEBI" id="CHEBI:18248"/>
    </ligandPart>
</feature>
<proteinExistence type="predicted"/>
<dbReference type="FunCoup" id="A0A7M7IXL1">
    <property type="interactions" value="5"/>
</dbReference>
<dbReference type="Proteomes" id="UP000594260">
    <property type="component" value="Unplaced"/>
</dbReference>
<dbReference type="RefSeq" id="XP_022643586.1">
    <property type="nucleotide sequence ID" value="XM_022787851.1"/>
</dbReference>
<evidence type="ECO:0000256" key="1">
    <source>
        <dbReference type="ARBA" id="ARBA00004613"/>
    </source>
</evidence>
<dbReference type="GO" id="GO:0004601">
    <property type="term" value="F:peroxidase activity"/>
    <property type="evidence" value="ECO:0007669"/>
    <property type="project" value="UniProtKB-KW"/>
</dbReference>
<keyword evidence="5" id="KW-0349">Heme</keyword>
<dbReference type="OMA" id="WGVTNTP"/>
<dbReference type="CDD" id="cd09823">
    <property type="entry name" value="peroxinectin_like"/>
    <property type="match status" value="1"/>
</dbReference>
<dbReference type="GeneID" id="111242907"/>
<dbReference type="KEGG" id="vde:111242907"/>
<protein>
    <recommendedName>
        <fullName evidence="9">Peroxidase</fullName>
    </recommendedName>
</protein>
<reference evidence="7" key="1">
    <citation type="submission" date="2021-01" db="UniProtKB">
        <authorList>
            <consortium name="EnsemblMetazoa"/>
        </authorList>
    </citation>
    <scope>IDENTIFICATION</scope>
</reference>
<evidence type="ECO:0000256" key="2">
    <source>
        <dbReference type="ARBA" id="ARBA00022525"/>
    </source>
</evidence>
<dbReference type="AlphaFoldDB" id="A0A7M7IXL1"/>
<keyword evidence="3" id="KW-0575">Peroxidase</keyword>
<evidence type="ECO:0000256" key="3">
    <source>
        <dbReference type="ARBA" id="ARBA00022559"/>
    </source>
</evidence>
<dbReference type="GO" id="GO:0006979">
    <property type="term" value="P:response to oxidative stress"/>
    <property type="evidence" value="ECO:0007669"/>
    <property type="project" value="InterPro"/>
</dbReference>
<dbReference type="GO" id="GO:0005576">
    <property type="term" value="C:extracellular region"/>
    <property type="evidence" value="ECO:0007669"/>
    <property type="project" value="UniProtKB-SubCell"/>
</dbReference>
<dbReference type="InterPro" id="IPR010255">
    <property type="entry name" value="Haem_peroxidase_sf"/>
</dbReference>
<dbReference type="PRINTS" id="PR00457">
    <property type="entry name" value="ANPEROXIDASE"/>
</dbReference>
<dbReference type="InterPro" id="IPR019791">
    <property type="entry name" value="Haem_peroxidase_animal"/>
</dbReference>
<keyword evidence="5" id="KW-0479">Metal-binding</keyword>
<sequence>MEKRKGRLFEGFWMPVLSRAYSERTTGLVLTVCVIATELARWPALAEEPDSLRESDSRDFGERSDCALLLKRHYVPHGQKDPSYSDLYSGTYGNGGGSANDKGYYNDIEPYEVICIKYSDVNKAAMEAKKRLNFIRPRGIDDPLPTERDIALTGELILETTRILSAMFRLTYDEIANALPLVDVSRTELWDACPAHVKPIPCTVERFRTQDARCNNIKHPSWGVTNTPFVRFLPQVYSNGIDGLRKARDGGDLPNPRAISNFIHRDFDEASPRLTILVMSWGQFIDHDLTLAAPPRDEQDLDFDCCGVPPEMQHPLCLTIDVPPKDPFYSRFNRRCIEFKRSLAGQRPNCALGPRTHINTLSHAVDANFIYGSSDALSARLRAFDRGLMRTWDRFRDLGLKPILPPESENPERDCIGRPRNLFCFIAGDERVNEQIHLTVLHTFYVRDHNRFALELGRLNPHWDDERTYQETRHIQAAMVQYIVYHEYLPMALGPEPMQTYNLTLVEDGYWDGYDPDVNFALTNSFQAAAFRFGHTFIQGMIRRYNKYHEFLGQTPLREHLQQPFVLYEPGKLDELALGLINTPAQTYDPFITQEVTEHLFQDPDEGFGRDLISINLQRAREHGVPGYNAFREWCGLGKVETFEELEPFLSNGTAMRYSKIYEHPDDIDLWSGGISERIIEGGMIGPTFACVVGRQFQNLRRGDRFWFENPNLPSSFTPEQLREIRTASQARIICSNGDDIPTIQRFVLRLAHPVYNPRVRCEELPEPDLSLWREDPRSGQWPTNSDFYKKKKKK</sequence>
<dbReference type="OrthoDB" id="823504at2759"/>
<organism evidence="7 8">
    <name type="scientific">Varroa destructor</name>
    <name type="common">Honeybee mite</name>
    <dbReference type="NCBI Taxonomy" id="109461"/>
    <lineage>
        <taxon>Eukaryota</taxon>
        <taxon>Metazoa</taxon>
        <taxon>Ecdysozoa</taxon>
        <taxon>Arthropoda</taxon>
        <taxon>Chelicerata</taxon>
        <taxon>Arachnida</taxon>
        <taxon>Acari</taxon>
        <taxon>Parasitiformes</taxon>
        <taxon>Mesostigmata</taxon>
        <taxon>Gamasina</taxon>
        <taxon>Dermanyssoidea</taxon>
        <taxon>Varroidae</taxon>
        <taxon>Varroa</taxon>
    </lineage>
</organism>
<keyword evidence="8" id="KW-1185">Reference proteome</keyword>
<feature type="region of interest" description="Disordered" evidence="6">
    <location>
        <begin position="772"/>
        <end position="795"/>
    </location>
</feature>
<keyword evidence="5" id="KW-0408">Iron</keyword>
<dbReference type="GO" id="GO:0020037">
    <property type="term" value="F:heme binding"/>
    <property type="evidence" value="ECO:0007669"/>
    <property type="project" value="InterPro"/>
</dbReference>
<dbReference type="InParanoid" id="A0A7M7IXL1"/>
<evidence type="ECO:0000313" key="7">
    <source>
        <dbReference type="EnsemblMetazoa" id="XP_022643586"/>
    </source>
</evidence>
<evidence type="ECO:0000256" key="4">
    <source>
        <dbReference type="ARBA" id="ARBA00022729"/>
    </source>
</evidence>
<name>A0A7M7IXL1_VARDE</name>
<keyword evidence="4" id="KW-0732">Signal</keyword>
<dbReference type="InterPro" id="IPR037120">
    <property type="entry name" value="Haem_peroxidase_sf_animal"/>
</dbReference>
<keyword evidence="3" id="KW-0560">Oxidoreductase</keyword>
<dbReference type="Gene3D" id="1.10.640.10">
    <property type="entry name" value="Haem peroxidase domain superfamily, animal type"/>
    <property type="match status" value="1"/>
</dbReference>
<evidence type="ECO:0000256" key="6">
    <source>
        <dbReference type="SAM" id="MobiDB-lite"/>
    </source>
</evidence>
<comment type="subcellular location">
    <subcellularLocation>
        <location evidence="1">Secreted</location>
    </subcellularLocation>
</comment>
<dbReference type="PANTHER" id="PTHR11475">
    <property type="entry name" value="OXIDASE/PEROXIDASE"/>
    <property type="match status" value="1"/>
</dbReference>